<dbReference type="AlphaFoldDB" id="A0A9N7YPW4"/>
<accession>A0A9N7YPW4</accession>
<comment type="caution">
    <text evidence="1">The sequence shown here is derived from an EMBL/GenBank/DDBJ whole genome shotgun (WGS) entry which is preliminary data.</text>
</comment>
<evidence type="ECO:0000313" key="2">
    <source>
        <dbReference type="Proteomes" id="UP001153269"/>
    </source>
</evidence>
<gene>
    <name evidence="1" type="ORF">PLEPLA_LOCUS21169</name>
</gene>
<keyword evidence="2" id="KW-1185">Reference proteome</keyword>
<dbReference type="Proteomes" id="UP001153269">
    <property type="component" value="Unassembled WGS sequence"/>
</dbReference>
<dbReference type="EMBL" id="CADEAL010001516">
    <property type="protein sequence ID" value="CAB1433081.1"/>
    <property type="molecule type" value="Genomic_DNA"/>
</dbReference>
<name>A0A9N7YPW4_PLEPL</name>
<organism evidence="1 2">
    <name type="scientific">Pleuronectes platessa</name>
    <name type="common">European plaice</name>
    <dbReference type="NCBI Taxonomy" id="8262"/>
    <lineage>
        <taxon>Eukaryota</taxon>
        <taxon>Metazoa</taxon>
        <taxon>Chordata</taxon>
        <taxon>Craniata</taxon>
        <taxon>Vertebrata</taxon>
        <taxon>Euteleostomi</taxon>
        <taxon>Actinopterygii</taxon>
        <taxon>Neopterygii</taxon>
        <taxon>Teleostei</taxon>
        <taxon>Neoteleostei</taxon>
        <taxon>Acanthomorphata</taxon>
        <taxon>Carangaria</taxon>
        <taxon>Pleuronectiformes</taxon>
        <taxon>Pleuronectoidei</taxon>
        <taxon>Pleuronectidae</taxon>
        <taxon>Pleuronectes</taxon>
    </lineage>
</organism>
<sequence length="118" mass="13318">MQRGKAGIELPPFCLEHDRSTPQPQPPSLALANAFQSMSNILPQLCLHYRATSFGDSSVKLKWSEGQLKDELRAMAEKELPKERSFIFGSGRIHGTLLKECGNMWPRPPPNVVWCDRN</sequence>
<evidence type="ECO:0000313" key="1">
    <source>
        <dbReference type="EMBL" id="CAB1433081.1"/>
    </source>
</evidence>
<reference evidence="1" key="1">
    <citation type="submission" date="2020-03" db="EMBL/GenBank/DDBJ databases">
        <authorList>
            <person name="Weist P."/>
        </authorList>
    </citation>
    <scope>NUCLEOTIDE SEQUENCE</scope>
</reference>
<proteinExistence type="predicted"/>
<protein>
    <submittedName>
        <fullName evidence="1">Uncharacterized protein</fullName>
    </submittedName>
</protein>